<evidence type="ECO:0000256" key="1">
    <source>
        <dbReference type="SAM" id="Phobius"/>
    </source>
</evidence>
<dbReference type="PANTHER" id="PTHR40076">
    <property type="entry name" value="MEMBRANE PROTEIN-RELATED"/>
    <property type="match status" value="1"/>
</dbReference>
<dbReference type="AlphaFoldDB" id="A0A9D1JL86"/>
<keyword evidence="1" id="KW-0812">Transmembrane</keyword>
<dbReference type="Proteomes" id="UP000823935">
    <property type="component" value="Unassembled WGS sequence"/>
</dbReference>
<feature type="transmembrane region" description="Helical" evidence="1">
    <location>
        <begin position="363"/>
        <end position="384"/>
    </location>
</feature>
<dbReference type="Pfam" id="PF06161">
    <property type="entry name" value="DUF975"/>
    <property type="match status" value="1"/>
</dbReference>
<dbReference type="PANTHER" id="PTHR40076:SF1">
    <property type="entry name" value="MEMBRANE PROTEIN"/>
    <property type="match status" value="1"/>
</dbReference>
<feature type="transmembrane region" description="Helical" evidence="1">
    <location>
        <begin position="439"/>
        <end position="459"/>
    </location>
</feature>
<keyword evidence="1" id="KW-1133">Transmembrane helix</keyword>
<feature type="transmembrane region" description="Helical" evidence="1">
    <location>
        <begin position="144"/>
        <end position="163"/>
    </location>
</feature>
<reference evidence="2" key="1">
    <citation type="submission" date="2020-10" db="EMBL/GenBank/DDBJ databases">
        <authorList>
            <person name="Gilroy R."/>
        </authorList>
    </citation>
    <scope>NUCLEOTIDE SEQUENCE</scope>
    <source>
        <strain evidence="2">CHK190-19873</strain>
    </source>
</reference>
<dbReference type="EMBL" id="DVIQ01000104">
    <property type="protein sequence ID" value="HIS32867.1"/>
    <property type="molecule type" value="Genomic_DNA"/>
</dbReference>
<keyword evidence="1" id="KW-0472">Membrane</keyword>
<dbReference type="InterPro" id="IPR010540">
    <property type="entry name" value="CmpB_TMEM229"/>
</dbReference>
<feature type="transmembrane region" description="Helical" evidence="1">
    <location>
        <begin position="296"/>
        <end position="318"/>
    </location>
</feature>
<reference evidence="2" key="2">
    <citation type="journal article" date="2021" name="PeerJ">
        <title>Extensive microbial diversity within the chicken gut microbiome revealed by metagenomics and culture.</title>
        <authorList>
            <person name="Gilroy R."/>
            <person name="Ravi A."/>
            <person name="Getino M."/>
            <person name="Pursley I."/>
            <person name="Horton D.L."/>
            <person name="Alikhan N.F."/>
            <person name="Baker D."/>
            <person name="Gharbi K."/>
            <person name="Hall N."/>
            <person name="Watson M."/>
            <person name="Adriaenssens E.M."/>
            <person name="Foster-Nyarko E."/>
            <person name="Jarju S."/>
            <person name="Secka A."/>
            <person name="Antonio M."/>
            <person name="Oren A."/>
            <person name="Chaudhuri R.R."/>
            <person name="La Ragione R."/>
            <person name="Hildebrand F."/>
            <person name="Pallen M.J."/>
        </authorList>
    </citation>
    <scope>NUCLEOTIDE SEQUENCE</scope>
    <source>
        <strain evidence="2">CHK190-19873</strain>
    </source>
</reference>
<dbReference type="InterPro" id="IPR010380">
    <property type="entry name" value="DUF975"/>
</dbReference>
<evidence type="ECO:0000313" key="3">
    <source>
        <dbReference type="Proteomes" id="UP000823935"/>
    </source>
</evidence>
<gene>
    <name evidence="2" type="ORF">IAB44_15185</name>
</gene>
<feature type="transmembrane region" description="Helical" evidence="1">
    <location>
        <begin position="73"/>
        <end position="99"/>
    </location>
</feature>
<organism evidence="2 3">
    <name type="scientific">Candidatus Limivivens intestinipullorum</name>
    <dbReference type="NCBI Taxonomy" id="2840858"/>
    <lineage>
        <taxon>Bacteria</taxon>
        <taxon>Bacillati</taxon>
        <taxon>Bacillota</taxon>
        <taxon>Clostridia</taxon>
        <taxon>Lachnospirales</taxon>
        <taxon>Lachnospiraceae</taxon>
        <taxon>Lachnospiraceae incertae sedis</taxon>
        <taxon>Candidatus Limivivens</taxon>
    </lineage>
</organism>
<protein>
    <submittedName>
        <fullName evidence="2">DUF975 family protein</fullName>
    </submittedName>
</protein>
<dbReference type="Pfam" id="PF06541">
    <property type="entry name" value="ABC_trans_CmpB"/>
    <property type="match status" value="1"/>
</dbReference>
<feature type="transmembrane region" description="Helical" evidence="1">
    <location>
        <begin position="18"/>
        <end position="38"/>
    </location>
</feature>
<evidence type="ECO:0000313" key="2">
    <source>
        <dbReference type="EMBL" id="HIS32867.1"/>
    </source>
</evidence>
<accession>A0A9D1JL86</accession>
<feature type="transmembrane region" description="Helical" evidence="1">
    <location>
        <begin position="404"/>
        <end position="427"/>
    </location>
</feature>
<sequence>MLVVLVSALRSVVGSSDLVLIILILAGAGFVFLKWLLLENMFSVIVRRIYLEGRCYEKVSPRRILYLLRIRKWFSVCLIMFVCSFYQAMWWLTLIGGLIKKYSYFLVPYIAAENPGLSPRQAITLSRNMMRGHKWQCFCLQVSFLWWNLLSMMTMGIAGILYVNPYKTAVYCEYYAELRRLAIQNRIPGTEVLCDRYLFEQADDALLQSAYPEVFGHSQSQHSTPPPLNGIRRFLARWLGISILNRQENAVWEEWLNGVLKRIGLEADAERRSYPTRLCPFPEAEKRRWLENLHYLRAYTPWNLILIFFIFCMIGWLWEVSLHLVTDGQFVNRGVLHGPWLPIYGSGGILILTLLNRFRRQPFAEFICIVVLCGIVEYVTAWYLEILTHGQKWWDYTGYFLNLHGRICAEGLFVFGVGGMLFVYLLAPLMDTLLKLLSIKIRVLLCVVLLLAFTADLAFSCIHPNQGEGISSGPETMVSALSSARQTHTESLQNLT</sequence>
<name>A0A9D1JL86_9FIRM</name>
<feature type="transmembrane region" description="Helical" evidence="1">
    <location>
        <begin position="338"/>
        <end position="356"/>
    </location>
</feature>
<comment type="caution">
    <text evidence="2">The sequence shown here is derived from an EMBL/GenBank/DDBJ whole genome shotgun (WGS) entry which is preliminary data.</text>
</comment>
<proteinExistence type="predicted"/>